<comment type="caution">
    <text evidence="2">The sequence shown here is derived from an EMBL/GenBank/DDBJ whole genome shotgun (WGS) entry which is preliminary data.</text>
</comment>
<gene>
    <name evidence="2" type="ORF">J3D65DRAFT_281800</name>
</gene>
<accession>A0ABR1LY03</accession>
<dbReference type="EMBL" id="JBBPEH010000004">
    <property type="protein sequence ID" value="KAK7539508.1"/>
    <property type="molecule type" value="Genomic_DNA"/>
</dbReference>
<organism evidence="2 3">
    <name type="scientific">Phyllosticta citribraziliensis</name>
    <dbReference type="NCBI Taxonomy" id="989973"/>
    <lineage>
        <taxon>Eukaryota</taxon>
        <taxon>Fungi</taxon>
        <taxon>Dikarya</taxon>
        <taxon>Ascomycota</taxon>
        <taxon>Pezizomycotina</taxon>
        <taxon>Dothideomycetes</taxon>
        <taxon>Dothideomycetes incertae sedis</taxon>
        <taxon>Botryosphaeriales</taxon>
        <taxon>Phyllostictaceae</taxon>
        <taxon>Phyllosticta</taxon>
    </lineage>
</organism>
<evidence type="ECO:0000313" key="3">
    <source>
        <dbReference type="Proteomes" id="UP001360953"/>
    </source>
</evidence>
<sequence length="234" mass="25835">MLPNQHRTRKEIAPSPIIHPHISGKEEKGTEHMLCKASIQQPAYARGREGKSPHLFLFPSLPYTPHPAPVPSLHPFLSFLSTIQRRRRSARSRPSTEFPQRTPVESTGQASAHAGLIGRLATRVVDRVHMLFLFFFFTRTRSCFAFGPDRKSCGVAGVGRSCSNKGRGRGAAQGYGFGLGATVQYWMESRRHGEGEEVDCMSNTPSAVMVVGKLGQGGRSVLDHNNNNDNWKQG</sequence>
<feature type="region of interest" description="Disordered" evidence="1">
    <location>
        <begin position="88"/>
        <end position="110"/>
    </location>
</feature>
<dbReference type="GeneID" id="92027990"/>
<feature type="compositionally biased region" description="Polar residues" evidence="1">
    <location>
        <begin position="97"/>
        <end position="110"/>
    </location>
</feature>
<protein>
    <submittedName>
        <fullName evidence="2">Uncharacterized protein</fullName>
    </submittedName>
</protein>
<dbReference type="Proteomes" id="UP001360953">
    <property type="component" value="Unassembled WGS sequence"/>
</dbReference>
<proteinExistence type="predicted"/>
<feature type="region of interest" description="Disordered" evidence="1">
    <location>
        <begin position="1"/>
        <end position="22"/>
    </location>
</feature>
<evidence type="ECO:0000313" key="2">
    <source>
        <dbReference type="EMBL" id="KAK7539508.1"/>
    </source>
</evidence>
<reference evidence="2 3" key="1">
    <citation type="submission" date="2024-04" db="EMBL/GenBank/DDBJ databases">
        <title>Phyllosticta paracitricarpa is synonymous to the EU quarantine fungus P. citricarpa based on phylogenomic analyses.</title>
        <authorList>
            <consortium name="Lawrence Berkeley National Laboratory"/>
            <person name="Van ingen-buijs V.A."/>
            <person name="Van westerhoven A.C."/>
            <person name="Haridas S."/>
            <person name="Skiadas P."/>
            <person name="Martin F."/>
            <person name="Groenewald J.Z."/>
            <person name="Crous P.W."/>
            <person name="Seidl M.F."/>
        </authorList>
    </citation>
    <scope>NUCLEOTIDE SEQUENCE [LARGE SCALE GENOMIC DNA]</scope>
    <source>
        <strain evidence="2 3">CPC 17464</strain>
    </source>
</reference>
<keyword evidence="3" id="KW-1185">Reference proteome</keyword>
<evidence type="ECO:0000256" key="1">
    <source>
        <dbReference type="SAM" id="MobiDB-lite"/>
    </source>
</evidence>
<name>A0ABR1LY03_9PEZI</name>
<dbReference type="RefSeq" id="XP_066656779.1">
    <property type="nucleotide sequence ID" value="XM_066795084.1"/>
</dbReference>